<dbReference type="Proteomes" id="UP000183758">
    <property type="component" value="Unassembled WGS sequence"/>
</dbReference>
<feature type="transmembrane region" description="Helical" evidence="2">
    <location>
        <begin position="21"/>
        <end position="40"/>
    </location>
</feature>
<gene>
    <name evidence="3" type="ORF">AUK04_01955</name>
</gene>
<keyword evidence="2" id="KW-0472">Membrane</keyword>
<evidence type="ECO:0000313" key="3">
    <source>
        <dbReference type="EMBL" id="OIP84859.1"/>
    </source>
</evidence>
<comment type="caution">
    <text evidence="3">The sequence shown here is derived from an EMBL/GenBank/DDBJ whole genome shotgun (WGS) entry which is preliminary data.</text>
</comment>
<evidence type="ECO:0000256" key="2">
    <source>
        <dbReference type="SAM" id="Phobius"/>
    </source>
</evidence>
<protein>
    <submittedName>
        <fullName evidence="3">Uncharacterized protein</fullName>
    </submittedName>
</protein>
<dbReference type="AlphaFoldDB" id="A0A1J5HK91"/>
<reference evidence="3 4" key="1">
    <citation type="journal article" date="2016" name="Environ. Microbiol.">
        <title>Genomic resolution of a cold subsurface aquifer community provides metabolic insights for novel microbes adapted to high CO concentrations.</title>
        <authorList>
            <person name="Probst A.J."/>
            <person name="Castelle C.J."/>
            <person name="Singh A."/>
            <person name="Brown C.T."/>
            <person name="Anantharaman K."/>
            <person name="Sharon I."/>
            <person name="Hug L.A."/>
            <person name="Burstein D."/>
            <person name="Emerson J.B."/>
            <person name="Thomas B.C."/>
            <person name="Banfield J.F."/>
        </authorList>
    </citation>
    <scope>NUCLEOTIDE SEQUENCE [LARGE SCALE GENOMIC DNA]</scope>
    <source>
        <strain evidence="3">CG2_30_33_16</strain>
    </source>
</reference>
<sequence length="235" mass="26927">MKTSSTFRIDIEALKNRKETMVLFSMVIFIIISFITLYSYNNLSATKHKNELLNQEISSLKNRRDNILLNVKTLNENGDFTNYNQVLGTLIPESEDFFSIIYTLQQISQQSGLIIEDYTVSIGRSTNQKTSISITYVDDQVSFMKFLDLYQYAGGRLVTIPKINWKSDASGKTKVLLNFYSKGFIPSNEQVFKISKIEQNKVKDILSKIKINVLNPEATPEVSVDYETKDNPFEP</sequence>
<feature type="coiled-coil region" evidence="1">
    <location>
        <begin position="43"/>
        <end position="77"/>
    </location>
</feature>
<keyword evidence="2" id="KW-1133">Transmembrane helix</keyword>
<keyword evidence="2" id="KW-0812">Transmembrane</keyword>
<evidence type="ECO:0000256" key="1">
    <source>
        <dbReference type="SAM" id="Coils"/>
    </source>
</evidence>
<dbReference type="EMBL" id="MNZM01000045">
    <property type="protein sequence ID" value="OIP84859.1"/>
    <property type="molecule type" value="Genomic_DNA"/>
</dbReference>
<organism evidence="3 4">
    <name type="scientific">Candidatus Roizmanbacteria bacterium CG2_30_33_16</name>
    <dbReference type="NCBI Taxonomy" id="1805340"/>
    <lineage>
        <taxon>Bacteria</taxon>
        <taxon>Candidatus Roizmaniibacteriota</taxon>
    </lineage>
</organism>
<evidence type="ECO:0000313" key="4">
    <source>
        <dbReference type="Proteomes" id="UP000183758"/>
    </source>
</evidence>
<accession>A0A1J5HK91</accession>
<keyword evidence="1" id="KW-0175">Coiled coil</keyword>
<name>A0A1J5HK91_9BACT</name>
<proteinExistence type="predicted"/>